<evidence type="ECO:0000313" key="1">
    <source>
        <dbReference type="EMBL" id="QHT35272.1"/>
    </source>
</evidence>
<sequence>MSIYIYIVTHYGCNSSHNDMWIPCSKVFADFTKAYEYFLSIAPSIDDEDEDPLARRYVNDSYDPNSTNAEYTVIEDRCQDGDCVKRPFGAVIARCGTQ</sequence>
<proteinExistence type="predicted"/>
<organism evidence="1">
    <name type="scientific">viral metagenome</name>
    <dbReference type="NCBI Taxonomy" id="1070528"/>
    <lineage>
        <taxon>unclassified sequences</taxon>
        <taxon>metagenomes</taxon>
        <taxon>organismal metagenomes</taxon>
    </lineage>
</organism>
<name>A0A6C0F2H4_9ZZZZ</name>
<reference evidence="1" key="1">
    <citation type="journal article" date="2020" name="Nature">
        <title>Giant virus diversity and host interactions through global metagenomics.</title>
        <authorList>
            <person name="Schulz F."/>
            <person name="Roux S."/>
            <person name="Paez-Espino D."/>
            <person name="Jungbluth S."/>
            <person name="Walsh D.A."/>
            <person name="Denef V.J."/>
            <person name="McMahon K.D."/>
            <person name="Konstantinidis K.T."/>
            <person name="Eloe-Fadrosh E.A."/>
            <person name="Kyrpides N.C."/>
            <person name="Woyke T."/>
        </authorList>
    </citation>
    <scope>NUCLEOTIDE SEQUENCE</scope>
    <source>
        <strain evidence="1">GVMAG-M-3300009180-1</strain>
    </source>
</reference>
<dbReference type="EMBL" id="MN739016">
    <property type="protein sequence ID" value="QHT35272.1"/>
    <property type="molecule type" value="Genomic_DNA"/>
</dbReference>
<dbReference type="AlphaFoldDB" id="A0A6C0F2H4"/>
<accession>A0A6C0F2H4</accession>
<protein>
    <submittedName>
        <fullName evidence="1">Uncharacterized protein</fullName>
    </submittedName>
</protein>